<evidence type="ECO:0000256" key="1">
    <source>
        <dbReference type="SAM" id="MobiDB-lite"/>
    </source>
</evidence>
<feature type="compositionally biased region" description="Basic and acidic residues" evidence="1">
    <location>
        <begin position="152"/>
        <end position="163"/>
    </location>
</feature>
<sequence>MKEKAEIYGCVSLNHMTDIENDKSEYKLKVFTSGYSDNLLPCSCLQLKIAHRAQPTSSMEVLSNLLHGLSEAIQIVQQQVDQIVERERRAEAERERRGEAERDVNPTPSSSSSEESRETAARSSSLTSDSSDDTNQTSETGSDVTVQSASRTDSDSTHTELSRAQENNTSDQDLDPYEIDQLLEAMRSQSRSAIPIGQLYLTKIKFLNLLFAESDVISTRSARLRSPPPSGDEHSTAPTASAVEASALEWDDVSTARVAPSEENLLACSNSPALVANPVGTGAPELPANNDDIPTAIEADN</sequence>
<feature type="compositionally biased region" description="Basic and acidic residues" evidence="1">
    <location>
        <begin position="87"/>
        <end position="104"/>
    </location>
</feature>
<evidence type="ECO:0000313" key="3">
    <source>
        <dbReference type="WBParaSite" id="MhA1_Contig797.frz3.gene7"/>
    </source>
</evidence>
<dbReference type="WBParaSite" id="MhA1_Contig797.frz3.gene7">
    <property type="protein sequence ID" value="MhA1_Contig797.frz3.gene7"/>
    <property type="gene ID" value="MhA1_Contig797.frz3.gene7"/>
</dbReference>
<feature type="compositionally biased region" description="Low complexity" evidence="1">
    <location>
        <begin position="121"/>
        <end position="138"/>
    </location>
</feature>
<feature type="region of interest" description="Disordered" evidence="1">
    <location>
        <begin position="279"/>
        <end position="301"/>
    </location>
</feature>
<feature type="region of interest" description="Disordered" evidence="1">
    <location>
        <begin position="87"/>
        <end position="175"/>
    </location>
</feature>
<evidence type="ECO:0000313" key="2">
    <source>
        <dbReference type="Proteomes" id="UP000095281"/>
    </source>
</evidence>
<dbReference type="AlphaFoldDB" id="A0A1I8C017"/>
<reference evidence="3" key="1">
    <citation type="submission" date="2016-11" db="UniProtKB">
        <authorList>
            <consortium name="WormBaseParasite"/>
        </authorList>
    </citation>
    <scope>IDENTIFICATION</scope>
</reference>
<proteinExistence type="predicted"/>
<accession>A0A1I8C017</accession>
<protein>
    <submittedName>
        <fullName evidence="3">Rab_eff_C domain-containing protein</fullName>
    </submittedName>
</protein>
<feature type="compositionally biased region" description="Polar residues" evidence="1">
    <location>
        <begin position="139"/>
        <end position="151"/>
    </location>
</feature>
<organism evidence="2 3">
    <name type="scientific">Meloidogyne hapla</name>
    <name type="common">Root-knot nematode worm</name>
    <dbReference type="NCBI Taxonomy" id="6305"/>
    <lineage>
        <taxon>Eukaryota</taxon>
        <taxon>Metazoa</taxon>
        <taxon>Ecdysozoa</taxon>
        <taxon>Nematoda</taxon>
        <taxon>Chromadorea</taxon>
        <taxon>Rhabditida</taxon>
        <taxon>Tylenchina</taxon>
        <taxon>Tylenchomorpha</taxon>
        <taxon>Tylenchoidea</taxon>
        <taxon>Meloidogynidae</taxon>
        <taxon>Meloidogyninae</taxon>
        <taxon>Meloidogyne</taxon>
    </lineage>
</organism>
<name>A0A1I8C017_MELHA</name>
<keyword evidence="2" id="KW-1185">Reference proteome</keyword>
<dbReference type="Proteomes" id="UP000095281">
    <property type="component" value="Unplaced"/>
</dbReference>
<feature type="region of interest" description="Disordered" evidence="1">
    <location>
        <begin position="221"/>
        <end position="240"/>
    </location>
</feature>